<comment type="caution">
    <text evidence="1">The sequence shown here is derived from an EMBL/GenBank/DDBJ whole genome shotgun (WGS) entry which is preliminary data.</text>
</comment>
<reference evidence="1 2" key="1">
    <citation type="submission" date="2024-01" db="EMBL/GenBank/DDBJ databases">
        <title>Genome assemblies of Stephania.</title>
        <authorList>
            <person name="Yang L."/>
        </authorList>
    </citation>
    <scope>NUCLEOTIDE SEQUENCE [LARGE SCALE GENOMIC DNA]</scope>
    <source>
        <strain evidence="1">YNDBR</strain>
        <tissue evidence="1">Leaf</tissue>
    </source>
</reference>
<dbReference type="EMBL" id="JBBNAF010000011">
    <property type="protein sequence ID" value="KAK9099180.1"/>
    <property type="molecule type" value="Genomic_DNA"/>
</dbReference>
<organism evidence="1 2">
    <name type="scientific">Stephania yunnanensis</name>
    <dbReference type="NCBI Taxonomy" id="152371"/>
    <lineage>
        <taxon>Eukaryota</taxon>
        <taxon>Viridiplantae</taxon>
        <taxon>Streptophyta</taxon>
        <taxon>Embryophyta</taxon>
        <taxon>Tracheophyta</taxon>
        <taxon>Spermatophyta</taxon>
        <taxon>Magnoliopsida</taxon>
        <taxon>Ranunculales</taxon>
        <taxon>Menispermaceae</taxon>
        <taxon>Menispermoideae</taxon>
        <taxon>Cissampelideae</taxon>
        <taxon>Stephania</taxon>
    </lineage>
</organism>
<evidence type="ECO:0000313" key="2">
    <source>
        <dbReference type="Proteomes" id="UP001420932"/>
    </source>
</evidence>
<dbReference type="PANTHER" id="PTHR46737">
    <property type="entry name" value="OS02G0827600 PROTEIN"/>
    <property type="match status" value="1"/>
</dbReference>
<protein>
    <submittedName>
        <fullName evidence="1">Uncharacterized protein</fullName>
    </submittedName>
</protein>
<dbReference type="PANTHER" id="PTHR46737:SF3">
    <property type="entry name" value="OXIDOREDUCTASE_TRANSITION METAL ION-BINDING PROTEIN (DUF3531)"/>
    <property type="match status" value="1"/>
</dbReference>
<dbReference type="AlphaFoldDB" id="A0AAP0HWU1"/>
<proteinExistence type="predicted"/>
<dbReference type="InterPro" id="IPR021920">
    <property type="entry name" value="DUF3531"/>
</dbReference>
<gene>
    <name evidence="1" type="ORF">Syun_026225</name>
</gene>
<accession>A0AAP0HWU1</accession>
<dbReference type="Proteomes" id="UP001420932">
    <property type="component" value="Unassembled WGS sequence"/>
</dbReference>
<name>A0AAP0HWU1_9MAGN</name>
<dbReference type="Pfam" id="PF12049">
    <property type="entry name" value="DUF3531"/>
    <property type="match status" value="1"/>
</dbReference>
<sequence length="212" mass="23843">MTKTLNLGRFWGVSLMTHKRPMPVSTCVENRLRKKRSKVLHTKAGSGTSMKVRFNRFNFSNSYIWFEFYKAPLPSDISLICDLSQAPVDRRPSYDAIQGANVTPTTFYNIGDFEIQENLGRVWVDIGTGETLLLDILINALTQISSDFKPLSLHRVMLYASSAIILSSASGWKTTAVIYYVGIKEVVFGGSEFESWNENLTSEENGCSVHKI</sequence>
<keyword evidence="2" id="KW-1185">Reference proteome</keyword>
<evidence type="ECO:0000313" key="1">
    <source>
        <dbReference type="EMBL" id="KAK9099180.1"/>
    </source>
</evidence>